<reference evidence="10" key="1">
    <citation type="journal article" date="2014" name="Front. Microbiol.">
        <title>High frequency of phylogenetically diverse reductive dehalogenase-homologous genes in deep subseafloor sedimentary metagenomes.</title>
        <authorList>
            <person name="Kawai M."/>
            <person name="Futagami T."/>
            <person name="Toyoda A."/>
            <person name="Takaki Y."/>
            <person name="Nishi S."/>
            <person name="Hori S."/>
            <person name="Arai W."/>
            <person name="Tsubouchi T."/>
            <person name="Morono Y."/>
            <person name="Uchiyama I."/>
            <person name="Ito T."/>
            <person name="Fujiyama A."/>
            <person name="Inagaki F."/>
            <person name="Takami H."/>
        </authorList>
    </citation>
    <scope>NUCLEOTIDE SEQUENCE</scope>
    <source>
        <strain evidence="10">Expedition CK06-06</strain>
    </source>
</reference>
<dbReference type="InterPro" id="IPR005841">
    <property type="entry name" value="Alpha-D-phosphohexomutase_SF"/>
</dbReference>
<dbReference type="PANTHER" id="PTHR43771">
    <property type="entry name" value="PHOSPHOMANNOMUTASE"/>
    <property type="match status" value="1"/>
</dbReference>
<dbReference type="EMBL" id="BART01016013">
    <property type="protein sequence ID" value="GAG76618.1"/>
    <property type="molecule type" value="Genomic_DNA"/>
</dbReference>
<evidence type="ECO:0000256" key="1">
    <source>
        <dbReference type="ARBA" id="ARBA00001946"/>
    </source>
</evidence>
<evidence type="ECO:0000256" key="3">
    <source>
        <dbReference type="ARBA" id="ARBA00022553"/>
    </source>
</evidence>
<dbReference type="PANTHER" id="PTHR43771:SF1">
    <property type="entry name" value="PHOSPHOMANNOMUTASE"/>
    <property type="match status" value="1"/>
</dbReference>
<protein>
    <recommendedName>
        <fullName evidence="11">Alpha-D-phosphohexomutase alpha/beta/alpha domain-containing protein</fullName>
    </recommendedName>
</protein>
<dbReference type="GO" id="GO:0016868">
    <property type="term" value="F:intramolecular phosphotransferase activity"/>
    <property type="evidence" value="ECO:0007669"/>
    <property type="project" value="InterPro"/>
</dbReference>
<evidence type="ECO:0000256" key="2">
    <source>
        <dbReference type="ARBA" id="ARBA00010231"/>
    </source>
</evidence>
<dbReference type="PRINTS" id="PR00509">
    <property type="entry name" value="PGMPMM"/>
</dbReference>
<organism evidence="10">
    <name type="scientific">marine sediment metagenome</name>
    <dbReference type="NCBI Taxonomy" id="412755"/>
    <lineage>
        <taxon>unclassified sequences</taxon>
        <taxon>metagenomes</taxon>
        <taxon>ecological metagenomes</taxon>
    </lineage>
</organism>
<comment type="caution">
    <text evidence="10">The sequence shown here is derived from an EMBL/GenBank/DDBJ whole genome shotgun (WGS) entry which is preliminary data.</text>
</comment>
<keyword evidence="5" id="KW-0460">Magnesium</keyword>
<accession>X1AWR5</accession>
<evidence type="ECO:0000259" key="9">
    <source>
        <dbReference type="Pfam" id="PF02880"/>
    </source>
</evidence>
<dbReference type="InterPro" id="IPR016055">
    <property type="entry name" value="A-D-PHexomutase_a/b/a-I/II/III"/>
</dbReference>
<name>X1AWR5_9ZZZZ</name>
<dbReference type="AlphaFoldDB" id="X1AWR5"/>
<dbReference type="Pfam" id="PF02878">
    <property type="entry name" value="PGM_PMM_I"/>
    <property type="match status" value="1"/>
</dbReference>
<dbReference type="Pfam" id="PF02880">
    <property type="entry name" value="PGM_PMM_III"/>
    <property type="match status" value="1"/>
</dbReference>
<evidence type="ECO:0000313" key="10">
    <source>
        <dbReference type="EMBL" id="GAG76618.1"/>
    </source>
</evidence>
<evidence type="ECO:0000259" key="8">
    <source>
        <dbReference type="Pfam" id="PF02879"/>
    </source>
</evidence>
<evidence type="ECO:0008006" key="11">
    <source>
        <dbReference type="Google" id="ProtNLM"/>
    </source>
</evidence>
<keyword evidence="3" id="KW-0597">Phosphoprotein</keyword>
<feature type="domain" description="Alpha-D-phosphohexomutase alpha/beta/alpha" evidence="9">
    <location>
        <begin position="211"/>
        <end position="305"/>
    </location>
</feature>
<dbReference type="Gene3D" id="3.40.120.10">
    <property type="entry name" value="Alpha-D-Glucose-1,6-Bisphosphate, subunit A, domain 3"/>
    <property type="match status" value="3"/>
</dbReference>
<gene>
    <name evidence="10" type="ORF">S01H4_30937</name>
</gene>
<feature type="domain" description="Alpha-D-phosphohexomutase alpha/beta/alpha" evidence="8">
    <location>
        <begin position="102"/>
        <end position="204"/>
    </location>
</feature>
<proteinExistence type="inferred from homology"/>
<dbReference type="GO" id="GO:0005975">
    <property type="term" value="P:carbohydrate metabolic process"/>
    <property type="evidence" value="ECO:0007669"/>
    <property type="project" value="InterPro"/>
</dbReference>
<dbReference type="Pfam" id="PF02879">
    <property type="entry name" value="PGM_PMM_II"/>
    <property type="match status" value="1"/>
</dbReference>
<evidence type="ECO:0000256" key="5">
    <source>
        <dbReference type="ARBA" id="ARBA00022842"/>
    </source>
</evidence>
<dbReference type="InterPro" id="IPR005844">
    <property type="entry name" value="A-D-PHexomutase_a/b/a-I"/>
</dbReference>
<dbReference type="InterPro" id="IPR005845">
    <property type="entry name" value="A-D-PHexomutase_a/b/a-II"/>
</dbReference>
<comment type="similarity">
    <text evidence="2">Belongs to the phosphohexose mutase family.</text>
</comment>
<evidence type="ECO:0000256" key="6">
    <source>
        <dbReference type="ARBA" id="ARBA00023235"/>
    </source>
</evidence>
<feature type="domain" description="Alpha-D-phosphohexomutase alpha/beta/alpha" evidence="7">
    <location>
        <begin position="5"/>
        <end position="59"/>
    </location>
</feature>
<keyword evidence="6" id="KW-0413">Isomerase</keyword>
<feature type="non-terminal residue" evidence="10">
    <location>
        <position position="305"/>
    </location>
</feature>
<keyword evidence="4" id="KW-0479">Metal-binding</keyword>
<dbReference type="InterPro" id="IPR005846">
    <property type="entry name" value="A-D-PHexomutase_a/b/a-III"/>
</dbReference>
<dbReference type="GO" id="GO:0046872">
    <property type="term" value="F:metal ion binding"/>
    <property type="evidence" value="ECO:0007669"/>
    <property type="project" value="UniProtKB-KW"/>
</dbReference>
<sequence length="305" mass="33795">HEKGIVEGLVATGFKVINVGICPTPIIIHTKNQLNIPTGVIITGSHNSPEWNGLKLLSTVSYLHNHDLEEISLSLKSANFRNYNTNRKAIKKNVRFINPIPNYIKALYNHINIKKIKKENNLRVVLDTGAGAGKYATPQILAGLGCEVKVINNDLLVNETFPRDIEPISKNLKDIIMEVWQGKFDVGFAHDSDADRLAIIGENGVCYPEDIGLALITEHLMKNNINEAKEFIFVTNLASSLMFEVIAEKYNAQVIRTQIGEVFLVEKMHKLLNDEPKSSIFGGEGSCGGVIFPDFNNTRDGLFAA</sequence>
<feature type="non-terminal residue" evidence="10">
    <location>
        <position position="1"/>
    </location>
</feature>
<dbReference type="SUPFAM" id="SSF53738">
    <property type="entry name" value="Phosphoglucomutase, first 3 domains"/>
    <property type="match status" value="3"/>
</dbReference>
<evidence type="ECO:0000256" key="4">
    <source>
        <dbReference type="ARBA" id="ARBA00022723"/>
    </source>
</evidence>
<comment type="cofactor">
    <cofactor evidence="1">
        <name>Mg(2+)</name>
        <dbReference type="ChEBI" id="CHEBI:18420"/>
    </cofactor>
</comment>
<evidence type="ECO:0000259" key="7">
    <source>
        <dbReference type="Pfam" id="PF02878"/>
    </source>
</evidence>